<evidence type="ECO:0008006" key="4">
    <source>
        <dbReference type="Google" id="ProtNLM"/>
    </source>
</evidence>
<name>A0A6N6W195_9BURK</name>
<dbReference type="RefSeq" id="WP_154567249.1">
    <property type="nucleotide sequence ID" value="NZ_VOSW01000152.1"/>
</dbReference>
<feature type="transmembrane region" description="Helical" evidence="1">
    <location>
        <begin position="50"/>
        <end position="69"/>
    </location>
</feature>
<dbReference type="EMBL" id="VOSW01000152">
    <property type="protein sequence ID" value="KAE8754011.1"/>
    <property type="molecule type" value="Genomic_DNA"/>
</dbReference>
<evidence type="ECO:0000256" key="1">
    <source>
        <dbReference type="SAM" id="Phobius"/>
    </source>
</evidence>
<sequence>METTEPSEDNFARIYAKARGSKTFLYGLMAFILAWLAVSHWTGFDADHGLINLVLSAEASVSLAFFAMMGEKQDIQHREQIDAMLALLQAIKREEDQILGEIGHE</sequence>
<feature type="transmembrane region" description="Helical" evidence="1">
    <location>
        <begin position="23"/>
        <end position="44"/>
    </location>
</feature>
<proteinExistence type="predicted"/>
<keyword evidence="1" id="KW-0472">Membrane</keyword>
<gene>
    <name evidence="2" type="ORF">FSO04_41930</name>
</gene>
<dbReference type="Proteomes" id="UP000463700">
    <property type="component" value="Unassembled WGS sequence"/>
</dbReference>
<dbReference type="InterPro" id="IPR010406">
    <property type="entry name" value="DUF1003"/>
</dbReference>
<organism evidence="2 3">
    <name type="scientific">Paraburkholderia madseniana</name>
    <dbReference type="NCBI Taxonomy" id="2599607"/>
    <lineage>
        <taxon>Bacteria</taxon>
        <taxon>Pseudomonadati</taxon>
        <taxon>Pseudomonadota</taxon>
        <taxon>Betaproteobacteria</taxon>
        <taxon>Burkholderiales</taxon>
        <taxon>Burkholderiaceae</taxon>
        <taxon>Paraburkholderia</taxon>
    </lineage>
</organism>
<evidence type="ECO:0000313" key="3">
    <source>
        <dbReference type="Proteomes" id="UP000463700"/>
    </source>
</evidence>
<comment type="caution">
    <text evidence="2">The sequence shown here is derived from an EMBL/GenBank/DDBJ whole genome shotgun (WGS) entry which is preliminary data.</text>
</comment>
<evidence type="ECO:0000313" key="2">
    <source>
        <dbReference type="EMBL" id="KAE8754011.1"/>
    </source>
</evidence>
<keyword evidence="1" id="KW-1133">Transmembrane helix</keyword>
<protein>
    <recommendedName>
        <fullName evidence="4">DUF1003 domain-containing protein</fullName>
    </recommendedName>
</protein>
<keyword evidence="1" id="KW-0812">Transmembrane</keyword>
<dbReference type="Pfam" id="PF06210">
    <property type="entry name" value="DUF1003"/>
    <property type="match status" value="1"/>
</dbReference>
<reference evidence="2 3" key="1">
    <citation type="journal article" date="2020" name="Int. J. Syst. Evol. Microbiol.">
        <title>Paraburkholderia madseniana sp. nov., a phenolic acid-degrading bacterium isolated from acidic forest soil.</title>
        <authorList>
            <person name="Wilhelm R.C."/>
            <person name="Murphy S.J.L."/>
            <person name="Feriancek N.M."/>
            <person name="Karasz D.C."/>
            <person name="DeRito C.M."/>
            <person name="Newman J.D."/>
            <person name="Buckley D.H."/>
        </authorList>
    </citation>
    <scope>NUCLEOTIDE SEQUENCE [LARGE SCALE GENOMIC DNA]</scope>
    <source>
        <strain evidence="2 3">RP11</strain>
    </source>
</reference>
<accession>A0A6N6W195</accession>
<dbReference type="AlphaFoldDB" id="A0A6N6W195"/>